<dbReference type="SUPFAM" id="SSF51120">
    <property type="entry name" value="beta-Roll"/>
    <property type="match status" value="18"/>
</dbReference>
<dbReference type="PRINTS" id="PR00313">
    <property type="entry name" value="CABNDNGRPT"/>
</dbReference>
<dbReference type="InterPro" id="IPR001818">
    <property type="entry name" value="Pept_M10_metallopeptidase"/>
</dbReference>
<comment type="caution">
    <text evidence="11">The sequence shown here is derived from an EMBL/GenBank/DDBJ whole genome shotgun (WGS) entry which is preliminary data.</text>
</comment>
<dbReference type="InterPro" id="IPR050557">
    <property type="entry name" value="RTX_toxin/Mannuronan_C5-epim"/>
</dbReference>
<comment type="similarity">
    <text evidence="2">Belongs to the peptidase M10B family.</text>
</comment>
<evidence type="ECO:0000259" key="10">
    <source>
        <dbReference type="SMART" id="SM00235"/>
    </source>
</evidence>
<comment type="subcellular location">
    <subcellularLocation>
        <location evidence="1">Secreted</location>
    </subcellularLocation>
</comment>
<protein>
    <submittedName>
        <fullName evidence="11">Ca2+-binding RTX toxin-like protein</fullName>
    </submittedName>
</protein>
<feature type="compositionally biased region" description="Basic and acidic residues" evidence="9">
    <location>
        <begin position="3279"/>
        <end position="3296"/>
    </location>
</feature>
<dbReference type="InterPro" id="IPR011049">
    <property type="entry name" value="Serralysin-like_metalloprot_C"/>
</dbReference>
<dbReference type="InterPro" id="IPR001343">
    <property type="entry name" value="Hemolysn_Ca-bd"/>
</dbReference>
<dbReference type="Gene3D" id="3.40.390.10">
    <property type="entry name" value="Collagenase (Catalytic Domain)"/>
    <property type="match status" value="1"/>
</dbReference>
<proteinExistence type="inferred from homology"/>
<dbReference type="EMBL" id="JACHHO010000011">
    <property type="protein sequence ID" value="MBB5206399.1"/>
    <property type="molecule type" value="Genomic_DNA"/>
</dbReference>
<evidence type="ECO:0000313" key="12">
    <source>
        <dbReference type="Proteomes" id="UP000554837"/>
    </source>
</evidence>
<dbReference type="GO" id="GO:0031012">
    <property type="term" value="C:extracellular matrix"/>
    <property type="evidence" value="ECO:0007669"/>
    <property type="project" value="InterPro"/>
</dbReference>
<keyword evidence="6" id="KW-0378">Hydrolase</keyword>
<evidence type="ECO:0000313" key="11">
    <source>
        <dbReference type="EMBL" id="MBB5206399.1"/>
    </source>
</evidence>
<feature type="region of interest" description="Disordered" evidence="9">
    <location>
        <begin position="3279"/>
        <end position="3308"/>
    </location>
</feature>
<dbReference type="InterPro" id="IPR024079">
    <property type="entry name" value="MetalloPept_cat_dom_sf"/>
</dbReference>
<feature type="domain" description="Peptidase metallopeptidase" evidence="10">
    <location>
        <begin position="401"/>
        <end position="572"/>
    </location>
</feature>
<evidence type="ECO:0000256" key="3">
    <source>
        <dbReference type="ARBA" id="ARBA00022525"/>
    </source>
</evidence>
<keyword evidence="3" id="KW-0964">Secreted</keyword>
<keyword evidence="12" id="KW-1185">Reference proteome</keyword>
<dbReference type="Proteomes" id="UP000554837">
    <property type="component" value="Unassembled WGS sequence"/>
</dbReference>
<dbReference type="Pfam" id="PF00413">
    <property type="entry name" value="Peptidase_M10"/>
    <property type="match status" value="1"/>
</dbReference>
<dbReference type="GO" id="GO:0005576">
    <property type="term" value="C:extracellular region"/>
    <property type="evidence" value="ECO:0007669"/>
    <property type="project" value="UniProtKB-SubCell"/>
</dbReference>
<evidence type="ECO:0000256" key="7">
    <source>
        <dbReference type="ARBA" id="ARBA00022833"/>
    </source>
</evidence>
<evidence type="ECO:0000256" key="5">
    <source>
        <dbReference type="ARBA" id="ARBA00022723"/>
    </source>
</evidence>
<organism evidence="11 12">
    <name type="scientific">Inhella inkyongensis</name>
    <dbReference type="NCBI Taxonomy" id="392593"/>
    <lineage>
        <taxon>Bacteria</taxon>
        <taxon>Pseudomonadati</taxon>
        <taxon>Pseudomonadota</taxon>
        <taxon>Betaproteobacteria</taxon>
        <taxon>Burkholderiales</taxon>
        <taxon>Sphaerotilaceae</taxon>
        <taxon>Inhella</taxon>
    </lineage>
</organism>
<dbReference type="RefSeq" id="WP_138856478.1">
    <property type="nucleotide sequence ID" value="NZ_CP040709.1"/>
</dbReference>
<reference evidence="11 12" key="1">
    <citation type="submission" date="2020-08" db="EMBL/GenBank/DDBJ databases">
        <title>Genomic Encyclopedia of Type Strains, Phase IV (KMG-IV): sequencing the most valuable type-strain genomes for metagenomic binning, comparative biology and taxonomic classification.</title>
        <authorList>
            <person name="Goeker M."/>
        </authorList>
    </citation>
    <scope>NUCLEOTIDE SEQUENCE [LARGE SCALE GENOMIC DNA]</scope>
    <source>
        <strain evidence="11 12">DSM 23958</strain>
    </source>
</reference>
<name>A0A840SDN1_9BURK</name>
<sequence length="3464" mass="354988">MGGGGDDALFGANDNDRLHGEVGDDLLIGEGGDDELVGGAGLDSISGGDGRDRLDGGAEADFLVGGMGADVLLGGAGHDLLLGDAPYQQGNTVAPFYPVGLDVGAMGGDLLDGGSGNDTLFGNHGDDGLFGGADDDLLWGGEGQDRLFGDAGADELVGGLGDDHLDGGADNDVLYGDEGDDVLQGGAGVDTLLGGTGHDRLEGGLEADQLLGGEGDDVLLGGAGNDILIADDAVGPGGNDTLEGGAGNETLQGGSGSDVYVFRVGDGLDTVSDVGSGGARNVIAFKMASTEVRTLRRDGLDLVIEYGSSDRVTVADFYGQTAFGVGYAVQGAAVGDEGAALPSVAEIRFEDGTVWGVEDILTRCPAPPPSELPPDPLAGQNLSYFLSALLSREQVSSAGKKELTFSFSTLFDPAMKGVRLYSEEQKQAVREALGRFSAVLDVRFVELSDGRPTDLSFYLDDLSSQGMEAFAGYANAQTGQVHLSSRLFGQTRKDEYGRDIPAGSLNRGEVGFQVLLHEIGHALGLKHPFEHPVLPGAEDRVANTVMSYTHSATPATDLGPFDIAALQVFYGVAPSLHAGNDTHVWGERWLQDSGGIDILDASAQSQGVSINLTPGSWIYRGSQATSILADQQAFIGFGTQIEDAFGGAGDDRLVGNALANVLDGGAGADSLSGGAGDDLLRGGEGADQLEGGAGADTLDGGQGADVYRWSAASENDVVRDLGSGADQDVLRLLSVASFEGLSFSSRGNDVVLVLPGGKQLVLEGQRVGQGVEFIEIDGGIRLSRAELVPYIDAIRPSAGSDLLRGGAGPDVIDGLAGDDRIEGGAGDDRLIGGAGLDTVIGGAGHDWLDAETADGGAGNDTLSGGVTGTMAAGLQGGTGSDTFDLRRLERGAAMVFEEVDGGSATATDIDTLLLPATFTLANLQADFYASGDLAGADDIRLGAHGQAGDVYLRNVVRADGSTAGVERLVLSDGQVLGVAELRRLVQGQITEGRDRWYGTSGADRIDMQAGDDYLYGRGGNDTLIGGGGDDTLDGGVGDDQFVAQAGSGFDHLKDEAGTDAVKFTDALSGQVGLYRHGDDLWIYRTDDLRAQLRVEGHFRPGWNGAGAIERIEFADGSSWQAAEFAAHLVATPPDHLNLSFDDAGDGGDQLIKGNSGNNRLSSFTGADSLMGGDGDDFYDIDTGTLHSANTIYGTDDVVLEQPGGGRDTLRARHWDVTLPEHVENLIHKFEGTRVLDHAGKPVPAQLKGNALDNHLSVEGLSPIFGGGLAPAYWFDGGVGADTMVGGQSNDTYVVDNPGDRVLDAGVGDLDTVRSSVSYSLGESIENLELVGAAAKRGEGNARANVIRASGNAGVVDTLLGGAGDDEYWIDGDERIVEEAQGGNDTVKLLGAGAHKMADYAHVEAAVLLSPGAKLTGTDAGETLRQGETAWATELYGMGGDDRLEGGTSSVLSGGAGNDSLRAGGTVLWNVGDGHDQLELIANTTIRLGADVALGDLALRRDGRALVIEHAGSPAMTVQDYFAEPVGSALKGFPLWLEVLDGRNRLTFSWSQLDGVLTADANSLLRLGTSGSDTLVGGAAQDTLAGGSGADHLEGGTGPDYLLGESGDDTLMGGAGDRLSGGAGSDHYQITELALGSAGLGLSVEDREGAQDVIELPPGVTPDTLALQQSGNSLQLLWNAGRDGLTVQDYFAPDADSIERLRFASGQSWTRDDIETRLARWMVGGEGDDYFEGSEGRDGIRGLGGNDSLLGAAGHDTLEGGAGDDTLQGGAGDDLYLFSAGHGQDLVDDLQGQTIIRFDATVKPADVAIREHSIQFGLGSEINFVHLLGSPGIPVSRVEFADGTVWTGEQLRHVPGMGTRYDDYLFGTQAADLLQGLAGSDSLSGGAGNDTLVGGVGNDELSGGEGDDVFVYNPGDGFDSLMGSWALNPGDDVLRFGAGIDPSEVTLALRGPYFVFVSTTGGDLVRVSRQADGLIDGLSRVEFDNGSSWTRADLDRMARPSLGSEMDDHLFGGEQADTLRGLGGNDTLEGAGGDDVLEGGEGDDFLQGGNGDDTLVGGDGGTVFVGGAGNDVYVVNLAQATKSWVSDGVFGSTNEANVVRLTGMAPTDVAFSRSGNSLMVQRNDTNTWVAVENWFSDGDMTPQAETFRFEFDGGLVLTASEAMARLHTTKVSPQADIWYGSAGADTVHTGAGDDFVEGAAGADALNGGMGADWVDGGEGNDILRGDEGNDQLLDSQDRNLLDGGPGEDEITMGLMSNVIIGGQGNDTLFGGNDPGAVSRGGSLVLMNVGDGHDLFHQSEQDGATDTISLGGARLADLTLTSTLEGVRLQIAGDTSLTLVASSFTPRRPLTLQLVQSGQILSFDLTAVLADFQSALSANPAPVNWRMENSLSSHALGTSSTQAIGGVVAYRYALDGNLSALSDARLQLALASTGFGTSWQPISDSGDIIGSSGNDSLTGTSANDRLFGLAGHDVLDGGVGADTLEGGAGDDRYVVDSAADQVVEQADEGLDSVLASVDWVLGDHIESLELFGSAHHGTGNAQANRLLGGAGSDSLLGLGGADTLDGGAGADQLVGGSGDDVYLIDHTGDLVQELASEGQDHVIANVSYSLSTGVEALTLSGSADLSATGNELPNHLTGNAGNNRLDGSLGLDTLEGGAGNDVYVVNMAGEVVTELSGGGTDTVESSVTWTLGAELENLVLNGTAAIHGTGNGLANRLTGNAGNNRLDGGVGADTLEGGQGNDSYVIDSLADVVIEQVGGGTDIVESLVSLTLGAELETLVLKGSANLNGTGNDLGNTLTGNAGANRLDGGAGADTMSGGAGNDVYAVDNVGDRVSESAAGGMDTVEASVNWTLGAEIESLLLTGSANLAGTGNAAANSLTGNAGSNRLNGMGGADTMRGGMGDDIYVVDVSADQVIEDVSAGTDTVEAALTWTLGANLENLTLTGSAAINGTGNGAANTLLGNAAANVLTGGGGNDVLDGKAGADSLLGGAGDDFYVVDLLTDVVTEKAGEGVDTVQAGVSWTLAAEFENLVLSGTASLQGTGNAGDNQLTGNTAANTLKGAEGKDSLDGGAGNDNLDGGVGNDLLRGGAGADIYVFGRGWGSDTIVESDATAGIKDSVNFASGVALGDVSFVRNGNALELRIAGSPADLLTIKDWYVSSANKVEEFRFVGGAVLTAAQAESKATTLSPLAAWKAADRALRAGPDLGMESAFTVGFSADRWAEAWSWDREGIDGVIQSLRSMPVDAWVSESSTKKVALPQRDEFAEAVQQQVEIDAPGERKTWEPLPDARDLPGERLTWEPVPDEQDPPGVRLTWESLPESGADEALAALWVALPERRGLAGAAPFNSDACESRTGRWAGVDRRHFERLDALELPDAPGAPRVAELEWLELLRGAGSGCRTGRARDEAERVMQGMKFAPGLPTQQQADALVQAMAGFAGGAGIGLASQLGGHRDSAHWNLAASPLP</sequence>
<dbReference type="Pfam" id="PF06594">
    <property type="entry name" value="HCBP_related"/>
    <property type="match status" value="3"/>
</dbReference>
<dbReference type="CDD" id="cd04277">
    <property type="entry name" value="ZnMc_serralysin_like"/>
    <property type="match status" value="1"/>
</dbReference>
<dbReference type="SUPFAM" id="SSF55486">
    <property type="entry name" value="Metalloproteases ('zincins'), catalytic domain"/>
    <property type="match status" value="1"/>
</dbReference>
<dbReference type="OrthoDB" id="9047490at2"/>
<dbReference type="GO" id="GO:0008270">
    <property type="term" value="F:zinc ion binding"/>
    <property type="evidence" value="ECO:0007669"/>
    <property type="project" value="InterPro"/>
</dbReference>
<evidence type="ECO:0000256" key="8">
    <source>
        <dbReference type="ARBA" id="ARBA00022837"/>
    </source>
</evidence>
<evidence type="ECO:0000256" key="1">
    <source>
        <dbReference type="ARBA" id="ARBA00004613"/>
    </source>
</evidence>
<dbReference type="PANTHER" id="PTHR38340:SF1">
    <property type="entry name" value="S-LAYER PROTEIN"/>
    <property type="match status" value="1"/>
</dbReference>
<dbReference type="SMART" id="SM00235">
    <property type="entry name" value="ZnMc"/>
    <property type="match status" value="1"/>
</dbReference>
<dbReference type="Pfam" id="PF00353">
    <property type="entry name" value="HemolysinCabind"/>
    <property type="match status" value="30"/>
</dbReference>
<dbReference type="InterPro" id="IPR010566">
    <property type="entry name" value="Haemolys_ca-bd"/>
</dbReference>
<dbReference type="GO" id="GO:0005509">
    <property type="term" value="F:calcium ion binding"/>
    <property type="evidence" value="ECO:0007669"/>
    <property type="project" value="InterPro"/>
</dbReference>
<dbReference type="PROSITE" id="PS00330">
    <property type="entry name" value="HEMOLYSIN_CALCIUM"/>
    <property type="match status" value="27"/>
</dbReference>
<evidence type="ECO:0000256" key="2">
    <source>
        <dbReference type="ARBA" id="ARBA00009490"/>
    </source>
</evidence>
<dbReference type="Gene3D" id="2.150.10.10">
    <property type="entry name" value="Serralysin-like metalloprotease, C-terminal"/>
    <property type="match status" value="20"/>
</dbReference>
<keyword evidence="7" id="KW-0862">Zinc</keyword>
<dbReference type="GO" id="GO:0004222">
    <property type="term" value="F:metalloendopeptidase activity"/>
    <property type="evidence" value="ECO:0007669"/>
    <property type="project" value="InterPro"/>
</dbReference>
<evidence type="ECO:0000256" key="6">
    <source>
        <dbReference type="ARBA" id="ARBA00022801"/>
    </source>
</evidence>
<keyword evidence="5" id="KW-0479">Metal-binding</keyword>
<dbReference type="InterPro" id="IPR034033">
    <property type="entry name" value="Serralysin-like"/>
</dbReference>
<dbReference type="InterPro" id="IPR006026">
    <property type="entry name" value="Peptidase_Metallo"/>
</dbReference>
<dbReference type="GO" id="GO:0006508">
    <property type="term" value="P:proteolysis"/>
    <property type="evidence" value="ECO:0007669"/>
    <property type="project" value="UniProtKB-KW"/>
</dbReference>
<gene>
    <name evidence="11" type="ORF">HNQ51_003745</name>
</gene>
<keyword evidence="8" id="KW-0106">Calcium</keyword>
<dbReference type="PANTHER" id="PTHR38340">
    <property type="entry name" value="S-LAYER PROTEIN"/>
    <property type="match status" value="1"/>
</dbReference>
<evidence type="ECO:0000256" key="4">
    <source>
        <dbReference type="ARBA" id="ARBA00022670"/>
    </source>
</evidence>
<evidence type="ECO:0000256" key="9">
    <source>
        <dbReference type="SAM" id="MobiDB-lite"/>
    </source>
</evidence>
<dbReference type="InterPro" id="IPR018511">
    <property type="entry name" value="Hemolysin-typ_Ca-bd_CS"/>
</dbReference>
<accession>A0A840SDN1</accession>
<keyword evidence="4" id="KW-0645">Protease</keyword>